<dbReference type="PROSITE" id="PS00166">
    <property type="entry name" value="ENOYL_COA_HYDRATASE"/>
    <property type="match status" value="1"/>
</dbReference>
<evidence type="ECO:0000256" key="1">
    <source>
        <dbReference type="ARBA" id="ARBA00005254"/>
    </source>
</evidence>
<evidence type="ECO:0000313" key="4">
    <source>
        <dbReference type="Proteomes" id="UP000317519"/>
    </source>
</evidence>
<keyword evidence="4" id="KW-1185">Reference proteome</keyword>
<comment type="similarity">
    <text evidence="1 2">Belongs to the enoyl-CoA hydratase/isomerase family.</text>
</comment>
<accession>A0ABY3FJU1</accession>
<dbReference type="InterPro" id="IPR051683">
    <property type="entry name" value="Enoyl-CoA_Hydratase/Isomerase"/>
</dbReference>
<sequence length="255" mass="27407">MISENAMGSLETSINNRVATVTFSHPSSNSFPRELLNRLTAEFSTLDQNPNVSVIVIQSSGTGAFCAGASFDELLAVQDEVAGTHFFSGFANLINAMRNCSKLIIGRVHGKAVGGGVGIASACDYVMATQHAAIKLSELAIGIGPFVIEPTVTRKIGKTAMSEMTLAAQEWKSAEWAKLKGLYAVVCDSIEELDLAVSNFSNTLSSYNPQALLEMKKVLWEGTQHWDTLLLDRAAISGKLVLSDFTKNALAQFKK</sequence>
<dbReference type="Proteomes" id="UP000317519">
    <property type="component" value="Unassembled WGS sequence"/>
</dbReference>
<protein>
    <submittedName>
        <fullName evidence="3">Methylglutaconyl-CoA hydratase</fullName>
    </submittedName>
</protein>
<evidence type="ECO:0000313" key="3">
    <source>
        <dbReference type="EMBL" id="TWH99433.1"/>
    </source>
</evidence>
<dbReference type="PANTHER" id="PTHR42964:SF1">
    <property type="entry name" value="POLYKETIDE BIOSYNTHESIS ENOYL-COA HYDRATASE PKSH-RELATED"/>
    <property type="match status" value="1"/>
</dbReference>
<dbReference type="EMBL" id="VLKO01000014">
    <property type="protein sequence ID" value="TWH99433.1"/>
    <property type="molecule type" value="Genomic_DNA"/>
</dbReference>
<evidence type="ECO:0000256" key="2">
    <source>
        <dbReference type="RuleBase" id="RU003707"/>
    </source>
</evidence>
<dbReference type="Gene3D" id="3.90.226.10">
    <property type="entry name" value="2-enoyl-CoA Hydratase, Chain A, domain 1"/>
    <property type="match status" value="1"/>
</dbReference>
<proteinExistence type="inferred from homology"/>
<dbReference type="Pfam" id="PF00378">
    <property type="entry name" value="ECH_1"/>
    <property type="match status" value="1"/>
</dbReference>
<dbReference type="SUPFAM" id="SSF52096">
    <property type="entry name" value="ClpP/crotonase"/>
    <property type="match status" value="1"/>
</dbReference>
<gene>
    <name evidence="3" type="ORF">IQ05_03061</name>
</gene>
<dbReference type="InterPro" id="IPR029045">
    <property type="entry name" value="ClpP/crotonase-like_dom_sf"/>
</dbReference>
<organism evidence="3 4">
    <name type="scientific">Flavobacterium tiangeerense</name>
    <dbReference type="NCBI Taxonomy" id="459471"/>
    <lineage>
        <taxon>Bacteria</taxon>
        <taxon>Pseudomonadati</taxon>
        <taxon>Bacteroidota</taxon>
        <taxon>Flavobacteriia</taxon>
        <taxon>Flavobacteriales</taxon>
        <taxon>Flavobacteriaceae</taxon>
        <taxon>Flavobacterium</taxon>
    </lineage>
</organism>
<name>A0ABY3FJU1_9FLAO</name>
<reference evidence="3 4" key="1">
    <citation type="journal article" date="2015" name="Stand. Genomic Sci.">
        <title>Genomic Encyclopedia of Bacterial and Archaeal Type Strains, Phase III: the genomes of soil and plant-associated and newly described type strains.</title>
        <authorList>
            <person name="Whitman W.B."/>
            <person name="Woyke T."/>
            <person name="Klenk H.P."/>
            <person name="Zhou Y."/>
            <person name="Lilburn T.G."/>
            <person name="Beck B.J."/>
            <person name="De Vos P."/>
            <person name="Vandamme P."/>
            <person name="Eisen J.A."/>
            <person name="Garrity G."/>
            <person name="Hugenholtz P."/>
            <person name="Kyrpides N.C."/>
        </authorList>
    </citation>
    <scope>NUCLEOTIDE SEQUENCE [LARGE SCALE GENOMIC DNA]</scope>
    <source>
        <strain evidence="3 4">CGMCC 1.6847</strain>
    </source>
</reference>
<dbReference type="InterPro" id="IPR018376">
    <property type="entry name" value="Enoyl-CoA_hyd/isom_CS"/>
</dbReference>
<comment type="caution">
    <text evidence="3">The sequence shown here is derived from an EMBL/GenBank/DDBJ whole genome shotgun (WGS) entry which is preliminary data.</text>
</comment>
<dbReference type="InterPro" id="IPR001753">
    <property type="entry name" value="Enoyl-CoA_hydra/iso"/>
</dbReference>
<dbReference type="RefSeq" id="WP_144894169.1">
    <property type="nucleotide sequence ID" value="NZ_VLKO01000014.1"/>
</dbReference>
<dbReference type="PANTHER" id="PTHR42964">
    <property type="entry name" value="ENOYL-COA HYDRATASE"/>
    <property type="match status" value="1"/>
</dbReference>
<dbReference type="CDD" id="cd06558">
    <property type="entry name" value="crotonase-like"/>
    <property type="match status" value="1"/>
</dbReference>